<dbReference type="EMBL" id="FPHC01000054">
    <property type="protein sequence ID" value="SFV59812.1"/>
    <property type="molecule type" value="Genomic_DNA"/>
</dbReference>
<evidence type="ECO:0000256" key="1">
    <source>
        <dbReference type="ARBA" id="ARBA00010716"/>
    </source>
</evidence>
<dbReference type="Gene3D" id="2.30.40.10">
    <property type="entry name" value="Urease, subunit C, domain 1"/>
    <property type="match status" value="1"/>
</dbReference>
<reference evidence="6" key="1">
    <citation type="submission" date="2016-10" db="EMBL/GenBank/DDBJ databases">
        <authorList>
            <person name="de Groot N.N."/>
        </authorList>
    </citation>
    <scope>NUCLEOTIDE SEQUENCE</scope>
</reference>
<dbReference type="AlphaFoldDB" id="A0A1W1C277"/>
<dbReference type="InterPro" id="IPR003764">
    <property type="entry name" value="GlcNAc_6-P_deAcase"/>
</dbReference>
<dbReference type="InterPro" id="IPR006680">
    <property type="entry name" value="Amidohydro-rel"/>
</dbReference>
<keyword evidence="3 6" id="KW-0378">Hydrolase</keyword>
<dbReference type="EC" id="3.5.1.25" evidence="6"/>
<evidence type="ECO:0000256" key="3">
    <source>
        <dbReference type="ARBA" id="ARBA00022801"/>
    </source>
</evidence>
<dbReference type="CDD" id="cd00854">
    <property type="entry name" value="NagA"/>
    <property type="match status" value="1"/>
</dbReference>
<name>A0A1W1C277_9ZZZZ</name>
<dbReference type="SUPFAM" id="SSF51556">
    <property type="entry name" value="Metallo-dependent hydrolases"/>
    <property type="match status" value="1"/>
</dbReference>
<evidence type="ECO:0000313" key="6">
    <source>
        <dbReference type="EMBL" id="SFV59812.1"/>
    </source>
</evidence>
<dbReference type="Gene3D" id="3.20.20.140">
    <property type="entry name" value="Metal-dependent hydrolases"/>
    <property type="match status" value="1"/>
</dbReference>
<evidence type="ECO:0000256" key="2">
    <source>
        <dbReference type="ARBA" id="ARBA00022723"/>
    </source>
</evidence>
<gene>
    <name evidence="6" type="ORF">MNB_SV-6-1595</name>
</gene>
<dbReference type="Pfam" id="PF01979">
    <property type="entry name" value="Amidohydro_1"/>
    <property type="match status" value="1"/>
</dbReference>
<protein>
    <submittedName>
        <fullName evidence="6">N-acetylglucosamine-6-phosphate deacetylase</fullName>
        <ecNumber evidence="6">3.5.1.25</ecNumber>
    </submittedName>
</protein>
<dbReference type="InterPro" id="IPR011059">
    <property type="entry name" value="Metal-dep_hydrolase_composite"/>
</dbReference>
<keyword evidence="4" id="KW-0119">Carbohydrate metabolism</keyword>
<keyword evidence="2" id="KW-0479">Metal-binding</keyword>
<dbReference type="PIRSF" id="PIRSF038994">
    <property type="entry name" value="NagA"/>
    <property type="match status" value="1"/>
</dbReference>
<dbReference type="PANTHER" id="PTHR11113:SF14">
    <property type="entry name" value="N-ACETYLGLUCOSAMINE-6-PHOSPHATE DEACETYLASE"/>
    <property type="match status" value="1"/>
</dbReference>
<organism evidence="6">
    <name type="scientific">hydrothermal vent metagenome</name>
    <dbReference type="NCBI Taxonomy" id="652676"/>
    <lineage>
        <taxon>unclassified sequences</taxon>
        <taxon>metagenomes</taxon>
        <taxon>ecological metagenomes</taxon>
    </lineage>
</organism>
<dbReference type="FunFam" id="3.20.20.140:FF:000004">
    <property type="entry name" value="N-acetylglucosamine-6-phosphate deacetylase"/>
    <property type="match status" value="1"/>
</dbReference>
<feature type="domain" description="Amidohydrolase-related" evidence="5">
    <location>
        <begin position="48"/>
        <end position="370"/>
    </location>
</feature>
<dbReference type="GO" id="GO:0006046">
    <property type="term" value="P:N-acetylglucosamine catabolic process"/>
    <property type="evidence" value="ECO:0007669"/>
    <property type="project" value="TreeGrafter"/>
</dbReference>
<comment type="similarity">
    <text evidence="1">Belongs to the metallo-dependent hydrolases superfamily. NagA family.</text>
</comment>
<accession>A0A1W1C277</accession>
<evidence type="ECO:0000256" key="4">
    <source>
        <dbReference type="ARBA" id="ARBA00023277"/>
    </source>
</evidence>
<dbReference type="SUPFAM" id="SSF51338">
    <property type="entry name" value="Composite domain of metallo-dependent hydrolases"/>
    <property type="match status" value="1"/>
</dbReference>
<dbReference type="NCBIfam" id="TIGR00221">
    <property type="entry name" value="nagA"/>
    <property type="match status" value="1"/>
</dbReference>
<dbReference type="InterPro" id="IPR032466">
    <property type="entry name" value="Metal_Hydrolase"/>
</dbReference>
<dbReference type="GO" id="GO:0046872">
    <property type="term" value="F:metal ion binding"/>
    <property type="evidence" value="ECO:0007669"/>
    <property type="project" value="UniProtKB-KW"/>
</dbReference>
<proteinExistence type="inferred from homology"/>
<sequence length="376" mass="41028">MKAIINATIIDNKRVLRGYSLVFDDKIVSLTQDDIPKECEVIDGSGHYVSAGFVDIHIHGSGGADVMDATPQALDAISMALLDGGTTTFIATTMTMSQEKIVKALDNIVEYGGSVGGAKIGGIHLEGPFINPSKCGAQDPFYIQEPNFEWIEPYLPYVKMITIAPEVDGAREFIERVHKESSHVVLSVGHSSANYKEAKDSFKWGVSHATHLFNAMPPLHHREPALLGAIFDSDITVDIIADLVHTDGAILSMVEKLKRDKVILITDAMRAGCMQSGEYELGGQRVVVTDGRATLESGLLAGSVLRLNQAVHNFHNHSEASLAECIYMVTRLPSDRLGLNVGRLENGYSADIVMFDSDINIVKTFIDGEIKDKKFR</sequence>
<dbReference type="GO" id="GO:0008448">
    <property type="term" value="F:N-acetylglucosamine-6-phosphate deacetylase activity"/>
    <property type="evidence" value="ECO:0007669"/>
    <property type="project" value="UniProtKB-EC"/>
</dbReference>
<dbReference type="PANTHER" id="PTHR11113">
    <property type="entry name" value="N-ACETYLGLUCOSAMINE-6-PHOSPHATE DEACETYLASE"/>
    <property type="match status" value="1"/>
</dbReference>
<evidence type="ECO:0000259" key="5">
    <source>
        <dbReference type="Pfam" id="PF01979"/>
    </source>
</evidence>